<dbReference type="Proteomes" id="UP001604336">
    <property type="component" value="Unassembled WGS sequence"/>
</dbReference>
<organism evidence="4 5">
    <name type="scientific">Abeliophyllum distichum</name>
    <dbReference type="NCBI Taxonomy" id="126358"/>
    <lineage>
        <taxon>Eukaryota</taxon>
        <taxon>Viridiplantae</taxon>
        <taxon>Streptophyta</taxon>
        <taxon>Embryophyta</taxon>
        <taxon>Tracheophyta</taxon>
        <taxon>Spermatophyta</taxon>
        <taxon>Magnoliopsida</taxon>
        <taxon>eudicotyledons</taxon>
        <taxon>Gunneridae</taxon>
        <taxon>Pentapetalae</taxon>
        <taxon>asterids</taxon>
        <taxon>lamiids</taxon>
        <taxon>Lamiales</taxon>
        <taxon>Oleaceae</taxon>
        <taxon>Forsythieae</taxon>
        <taxon>Abeliophyllum</taxon>
    </lineage>
</organism>
<evidence type="ECO:0000256" key="1">
    <source>
        <dbReference type="ARBA" id="ARBA00022729"/>
    </source>
</evidence>
<keyword evidence="2" id="KW-0325">Glycoprotein</keyword>
<name>A0ABD1Q7W0_9LAMI</name>
<dbReference type="PROSITE" id="PS50927">
    <property type="entry name" value="BULB_LECTIN"/>
    <property type="match status" value="1"/>
</dbReference>
<accession>A0ABD1Q7W0</accession>
<dbReference type="EMBL" id="JBFOLK010000012">
    <property type="protein sequence ID" value="KAL2472292.1"/>
    <property type="molecule type" value="Genomic_DNA"/>
</dbReference>
<dbReference type="SMART" id="SM00108">
    <property type="entry name" value="B_lectin"/>
    <property type="match status" value="1"/>
</dbReference>
<dbReference type="InterPro" id="IPR001480">
    <property type="entry name" value="Bulb-type_lectin_dom"/>
</dbReference>
<keyword evidence="4" id="KW-0808">Transferase</keyword>
<dbReference type="SUPFAM" id="SSF51110">
    <property type="entry name" value="alpha-D-mannose-specific plant lectins"/>
    <property type="match status" value="1"/>
</dbReference>
<keyword evidence="4" id="KW-0418">Kinase</keyword>
<feature type="domain" description="Bulb-type lectin" evidence="3">
    <location>
        <begin position="1"/>
        <end position="129"/>
    </location>
</feature>
<dbReference type="PANTHER" id="PTHR32444">
    <property type="entry name" value="BULB-TYPE LECTIN DOMAIN-CONTAINING PROTEIN"/>
    <property type="match status" value="1"/>
</dbReference>
<dbReference type="PANTHER" id="PTHR32444:SF247">
    <property type="entry name" value="OS01G0958200 PROTEIN"/>
    <property type="match status" value="1"/>
</dbReference>
<sequence>MCRPWITYYLKTSIHQRINNDAYNSSQLIPQPFSGGKFKGKKSKVVAKSGGVKSSVCGGFRDLPVRNSSGVVKIDEDGNLVLLDEVRKSVWSTNHLQNDPDPENLLETVETGNSVLRLENDPDPENDLWQSFDYPTDTLLSFF</sequence>
<evidence type="ECO:0000256" key="2">
    <source>
        <dbReference type="ARBA" id="ARBA00023180"/>
    </source>
</evidence>
<reference evidence="5" key="1">
    <citation type="submission" date="2024-07" db="EMBL/GenBank/DDBJ databases">
        <title>Two chromosome-level genome assemblies of Korean endemic species Abeliophyllum distichum and Forsythia ovata (Oleaceae).</title>
        <authorList>
            <person name="Jang H."/>
        </authorList>
    </citation>
    <scope>NUCLEOTIDE SEQUENCE [LARGE SCALE GENOMIC DNA]</scope>
</reference>
<comment type="caution">
    <text evidence="4">The sequence shown here is derived from an EMBL/GenBank/DDBJ whole genome shotgun (WGS) entry which is preliminary data.</text>
</comment>
<gene>
    <name evidence="4" type="ORF">Adt_40428</name>
</gene>
<dbReference type="Gene3D" id="2.90.10.10">
    <property type="entry name" value="Bulb-type lectin domain"/>
    <property type="match status" value="1"/>
</dbReference>
<proteinExistence type="predicted"/>
<keyword evidence="1" id="KW-0732">Signal</keyword>
<evidence type="ECO:0000313" key="5">
    <source>
        <dbReference type="Proteomes" id="UP001604336"/>
    </source>
</evidence>
<keyword evidence="5" id="KW-1185">Reference proteome</keyword>
<dbReference type="GO" id="GO:0016301">
    <property type="term" value="F:kinase activity"/>
    <property type="evidence" value="ECO:0007669"/>
    <property type="project" value="UniProtKB-KW"/>
</dbReference>
<dbReference type="Pfam" id="PF01453">
    <property type="entry name" value="B_lectin"/>
    <property type="match status" value="1"/>
</dbReference>
<protein>
    <submittedName>
        <fullName evidence="4">Protein serine/threonine kinase</fullName>
    </submittedName>
</protein>
<evidence type="ECO:0000259" key="3">
    <source>
        <dbReference type="PROSITE" id="PS50927"/>
    </source>
</evidence>
<evidence type="ECO:0000313" key="4">
    <source>
        <dbReference type="EMBL" id="KAL2472292.1"/>
    </source>
</evidence>
<dbReference type="InterPro" id="IPR036426">
    <property type="entry name" value="Bulb-type_lectin_dom_sf"/>
</dbReference>
<dbReference type="AlphaFoldDB" id="A0ABD1Q7W0"/>